<comment type="caution">
    <text evidence="1">The sequence shown here is derived from an EMBL/GenBank/DDBJ whole genome shotgun (WGS) entry which is preliminary data.</text>
</comment>
<keyword evidence="2" id="KW-1185">Reference proteome</keyword>
<proteinExistence type="predicted"/>
<dbReference type="Proteomes" id="UP001529510">
    <property type="component" value="Unassembled WGS sequence"/>
</dbReference>
<feature type="non-terminal residue" evidence="1">
    <location>
        <position position="57"/>
    </location>
</feature>
<organism evidence="1 2">
    <name type="scientific">Cirrhinus mrigala</name>
    <name type="common">Mrigala</name>
    <dbReference type="NCBI Taxonomy" id="683832"/>
    <lineage>
        <taxon>Eukaryota</taxon>
        <taxon>Metazoa</taxon>
        <taxon>Chordata</taxon>
        <taxon>Craniata</taxon>
        <taxon>Vertebrata</taxon>
        <taxon>Euteleostomi</taxon>
        <taxon>Actinopterygii</taxon>
        <taxon>Neopterygii</taxon>
        <taxon>Teleostei</taxon>
        <taxon>Ostariophysi</taxon>
        <taxon>Cypriniformes</taxon>
        <taxon>Cyprinidae</taxon>
        <taxon>Labeoninae</taxon>
        <taxon>Labeonini</taxon>
        <taxon>Cirrhinus</taxon>
    </lineage>
</organism>
<name>A0ABD0N542_CIRMR</name>
<dbReference type="EMBL" id="JAMKFB020000024">
    <property type="protein sequence ID" value="KAL0156718.1"/>
    <property type="molecule type" value="Genomic_DNA"/>
</dbReference>
<protein>
    <submittedName>
        <fullName evidence="1">Uncharacterized protein</fullName>
    </submittedName>
</protein>
<sequence>ATRATLTAHCSSLGDSLRKENELALIIDGQTLKYALSFEVRQAFLDLALSCKAVICC</sequence>
<dbReference type="AlphaFoldDB" id="A0ABD0N542"/>
<reference evidence="1 2" key="1">
    <citation type="submission" date="2024-05" db="EMBL/GenBank/DDBJ databases">
        <title>Genome sequencing and assembly of Indian major carp, Cirrhinus mrigala (Hamilton, 1822).</title>
        <authorList>
            <person name="Mohindra V."/>
            <person name="Chowdhury L.M."/>
            <person name="Lal K."/>
            <person name="Jena J.K."/>
        </authorList>
    </citation>
    <scope>NUCLEOTIDE SEQUENCE [LARGE SCALE GENOMIC DNA]</scope>
    <source>
        <strain evidence="1">CM1030</strain>
        <tissue evidence="1">Blood</tissue>
    </source>
</reference>
<evidence type="ECO:0000313" key="2">
    <source>
        <dbReference type="Proteomes" id="UP001529510"/>
    </source>
</evidence>
<gene>
    <name evidence="1" type="ORF">M9458_047964</name>
</gene>
<accession>A0ABD0N542</accession>
<evidence type="ECO:0000313" key="1">
    <source>
        <dbReference type="EMBL" id="KAL0156718.1"/>
    </source>
</evidence>
<feature type="non-terminal residue" evidence="1">
    <location>
        <position position="1"/>
    </location>
</feature>